<gene>
    <name evidence="1" type="ORF">R1sor_015100</name>
</gene>
<keyword evidence="2" id="KW-1185">Reference proteome</keyword>
<protein>
    <submittedName>
        <fullName evidence="1">Uncharacterized protein</fullName>
    </submittedName>
</protein>
<comment type="caution">
    <text evidence="1">The sequence shown here is derived from an EMBL/GenBank/DDBJ whole genome shotgun (WGS) entry which is preliminary data.</text>
</comment>
<proteinExistence type="predicted"/>
<reference evidence="1 2" key="1">
    <citation type="submission" date="2024-09" db="EMBL/GenBank/DDBJ databases">
        <title>Chromosome-scale assembly of Riccia sorocarpa.</title>
        <authorList>
            <person name="Paukszto L."/>
        </authorList>
    </citation>
    <scope>NUCLEOTIDE SEQUENCE [LARGE SCALE GENOMIC DNA]</scope>
    <source>
        <strain evidence="1">LP-2024</strain>
        <tissue evidence="1">Aerial parts of the thallus</tissue>
    </source>
</reference>
<evidence type="ECO:0000313" key="1">
    <source>
        <dbReference type="EMBL" id="KAL3688791.1"/>
    </source>
</evidence>
<name>A0ABD3HD52_9MARC</name>
<dbReference type="Proteomes" id="UP001633002">
    <property type="component" value="Unassembled WGS sequence"/>
</dbReference>
<dbReference type="AlphaFoldDB" id="A0ABD3HD52"/>
<accession>A0ABD3HD52</accession>
<dbReference type="EMBL" id="JBJQOH010000004">
    <property type="protein sequence ID" value="KAL3688791.1"/>
    <property type="molecule type" value="Genomic_DNA"/>
</dbReference>
<evidence type="ECO:0000313" key="2">
    <source>
        <dbReference type="Proteomes" id="UP001633002"/>
    </source>
</evidence>
<sequence>MPRSIVIVDYKDNGDGDAVLLCHDSLHIVERAVSGKGFAAWAKILTSVGIVGILNRQSILNLCMLQMIVGTGRKSVEHRGARALSDHVPIKLEVMLKEIEMNSLPRKSYFKMEHKMLMKPEVLERATGVWLDHPLWAKDKRKRWALALSRIRKLLMEIRDEERRREDENGRMEERLEIARIMIHHHYSEEARKLFEDAVTAQRQREHEEA</sequence>
<organism evidence="1 2">
    <name type="scientific">Riccia sorocarpa</name>
    <dbReference type="NCBI Taxonomy" id="122646"/>
    <lineage>
        <taxon>Eukaryota</taxon>
        <taxon>Viridiplantae</taxon>
        <taxon>Streptophyta</taxon>
        <taxon>Embryophyta</taxon>
        <taxon>Marchantiophyta</taxon>
        <taxon>Marchantiopsida</taxon>
        <taxon>Marchantiidae</taxon>
        <taxon>Marchantiales</taxon>
        <taxon>Ricciaceae</taxon>
        <taxon>Riccia</taxon>
    </lineage>
</organism>